<sequence length="720" mass="80373">MVLLSELNFELPLRNPVIIFSLVLFIILFAPILFNKIKVPHIIGLIIAGVIVGPHGLNLLRRDASILLFGTVGLLYIMFLAGLEIDLKEFSKNKFKILVFGLTTFILPLVFGALASYYILDYSLMSSVLLASMFSTHTLISYPIASRYGITRNRAVTLTIGGTMITDILALLILATIAGMTKGEVSTAYWLRLGISSLVFVGIVFFIFPFIIRWFFKRFDDNVSQYIFVLAIVFLASFLAEAAGVEAIIGAFFSGLVLNRFVPHSSPLMNRIDFVGNALFIPFFLISVGMLVDVTVLVKGWGAIKVAGVVVAVAVSTKYLAAWLTQKFFKLSADEGKMIFGLSTSHAAATLAIILVGYNIIIGETQSGEPIRLLNEDVLNGTILLILVSCAISSFVVEKASRQLATLEEAEQDIATDEPDERILVSLAYPETVNNLADLAFLLKPHKSNMPIYALHVNHEQGISESNQAIGKKMMENVIKHAAATDNTIIPINRFDLNISNGIIYTVKEHNITDLIIGLHHLAHTSKRFLGPVAEKILERTPINVLIYKAAQPINTLKRILVAVPPKAEYEQGFPHWFNRLQTIARGTGLPLLIYAETKTLKKLRQLNEESKSPLTIDFEIFDKWEEFLIFSREVRLDDLFIIISSRKGHLSYNPEVEKLPHYLTKYFAQISYIILYPEQLEGEPDYNLKSLEENAEFMNRAGSYVKNIFATGSEQEKRS</sequence>
<feature type="transmembrane region" description="Helical" evidence="8">
    <location>
        <begin position="42"/>
        <end position="60"/>
    </location>
</feature>
<feature type="transmembrane region" description="Helical" evidence="8">
    <location>
        <begin position="274"/>
        <end position="298"/>
    </location>
</feature>
<proteinExistence type="predicted"/>
<dbReference type="SUPFAM" id="SSF52402">
    <property type="entry name" value="Adenine nucleotide alpha hydrolases-like"/>
    <property type="match status" value="1"/>
</dbReference>
<protein>
    <submittedName>
        <fullName evidence="11">Putative Na(+)/H(+) antiporter</fullName>
    </submittedName>
</protein>
<evidence type="ECO:0000256" key="2">
    <source>
        <dbReference type="ARBA" id="ARBA00022448"/>
    </source>
</evidence>
<evidence type="ECO:0000256" key="6">
    <source>
        <dbReference type="ARBA" id="ARBA00023065"/>
    </source>
</evidence>
<evidence type="ECO:0000256" key="5">
    <source>
        <dbReference type="ARBA" id="ARBA00022989"/>
    </source>
</evidence>
<comment type="subcellular location">
    <subcellularLocation>
        <location evidence="1">Membrane</location>
        <topology evidence="1">Multi-pass membrane protein</topology>
    </subcellularLocation>
</comment>
<keyword evidence="3" id="KW-0050">Antiport</keyword>
<evidence type="ECO:0000256" key="8">
    <source>
        <dbReference type="SAM" id="Phobius"/>
    </source>
</evidence>
<dbReference type="Gene3D" id="1.20.1530.20">
    <property type="match status" value="1"/>
</dbReference>
<feature type="transmembrane region" description="Helical" evidence="8">
    <location>
        <begin position="156"/>
        <end position="177"/>
    </location>
</feature>
<dbReference type="PANTHER" id="PTHR43562:SF4">
    <property type="entry name" value="NA(+)_H(+) ANTIPORTER NHAS5"/>
    <property type="match status" value="1"/>
</dbReference>
<dbReference type="Proteomes" id="UP000253919">
    <property type="component" value="Unassembled WGS sequence"/>
</dbReference>
<keyword evidence="4 8" id="KW-0812">Transmembrane</keyword>
<gene>
    <name evidence="11" type="ORF">AHMF7616_00258</name>
</gene>
<feature type="transmembrane region" description="Helical" evidence="8">
    <location>
        <begin position="189"/>
        <end position="211"/>
    </location>
</feature>
<feature type="transmembrane region" description="Helical" evidence="8">
    <location>
        <begin position="223"/>
        <end position="239"/>
    </location>
</feature>
<feature type="transmembrane region" description="Helical" evidence="8">
    <location>
        <begin position="125"/>
        <end position="144"/>
    </location>
</feature>
<evidence type="ECO:0000256" key="3">
    <source>
        <dbReference type="ARBA" id="ARBA00022449"/>
    </source>
</evidence>
<evidence type="ECO:0000256" key="4">
    <source>
        <dbReference type="ARBA" id="ARBA00022692"/>
    </source>
</evidence>
<keyword evidence="12" id="KW-1185">Reference proteome</keyword>
<evidence type="ECO:0000259" key="9">
    <source>
        <dbReference type="Pfam" id="PF00582"/>
    </source>
</evidence>
<feature type="transmembrane region" description="Helical" evidence="8">
    <location>
        <begin position="304"/>
        <end position="326"/>
    </location>
</feature>
<dbReference type="Pfam" id="PF00999">
    <property type="entry name" value="Na_H_Exchanger"/>
    <property type="match status" value="1"/>
</dbReference>
<dbReference type="EMBL" id="QASA01000001">
    <property type="protein sequence ID" value="RDC61678.1"/>
    <property type="molecule type" value="Genomic_DNA"/>
</dbReference>
<dbReference type="OrthoDB" id="9793589at2"/>
<feature type="transmembrane region" description="Helical" evidence="8">
    <location>
        <begin position="338"/>
        <end position="358"/>
    </location>
</feature>
<keyword evidence="6" id="KW-0406">Ion transport</keyword>
<dbReference type="InterPro" id="IPR038770">
    <property type="entry name" value="Na+/solute_symporter_sf"/>
</dbReference>
<reference evidence="11 12" key="1">
    <citation type="submission" date="2018-04" db="EMBL/GenBank/DDBJ databases">
        <title>Adhaeribacter sp. HMF7616 genome sequencing and assembly.</title>
        <authorList>
            <person name="Kang H."/>
            <person name="Kang J."/>
            <person name="Cha I."/>
            <person name="Kim H."/>
            <person name="Joh K."/>
        </authorList>
    </citation>
    <scope>NUCLEOTIDE SEQUENCE [LARGE SCALE GENOMIC DNA]</scope>
    <source>
        <strain evidence="11 12">HMF7616</strain>
    </source>
</reference>
<dbReference type="AlphaFoldDB" id="A0A369QHB5"/>
<dbReference type="GO" id="GO:0016020">
    <property type="term" value="C:membrane"/>
    <property type="evidence" value="ECO:0007669"/>
    <property type="project" value="UniProtKB-SubCell"/>
</dbReference>
<feature type="domain" description="UspA" evidence="9">
    <location>
        <begin position="448"/>
        <end position="549"/>
    </location>
</feature>
<dbReference type="GO" id="GO:1902600">
    <property type="term" value="P:proton transmembrane transport"/>
    <property type="evidence" value="ECO:0007669"/>
    <property type="project" value="InterPro"/>
</dbReference>
<dbReference type="Pfam" id="PF00582">
    <property type="entry name" value="Usp"/>
    <property type="match status" value="1"/>
</dbReference>
<keyword evidence="7 8" id="KW-0472">Membrane</keyword>
<dbReference type="RefSeq" id="WP_115371244.1">
    <property type="nucleotide sequence ID" value="NZ_QASA01000001.1"/>
</dbReference>
<dbReference type="GO" id="GO:0015297">
    <property type="term" value="F:antiporter activity"/>
    <property type="evidence" value="ECO:0007669"/>
    <property type="project" value="UniProtKB-KW"/>
</dbReference>
<comment type="caution">
    <text evidence="11">The sequence shown here is derived from an EMBL/GenBank/DDBJ whole genome shotgun (WGS) entry which is preliminary data.</text>
</comment>
<accession>A0A369QHB5</accession>
<dbReference type="InterPro" id="IPR006016">
    <property type="entry name" value="UspA"/>
</dbReference>
<organism evidence="11 12">
    <name type="scientific">Adhaeribacter pallidiroseus</name>
    <dbReference type="NCBI Taxonomy" id="2072847"/>
    <lineage>
        <taxon>Bacteria</taxon>
        <taxon>Pseudomonadati</taxon>
        <taxon>Bacteroidota</taxon>
        <taxon>Cytophagia</taxon>
        <taxon>Cytophagales</taxon>
        <taxon>Hymenobacteraceae</taxon>
        <taxon>Adhaeribacter</taxon>
    </lineage>
</organism>
<dbReference type="PANTHER" id="PTHR43562">
    <property type="entry name" value="NAPA-TYPE SODIUM/HYDROGEN ANTIPORTER"/>
    <property type="match status" value="1"/>
</dbReference>
<feature type="domain" description="Cation/H+ exchanger transmembrane" evidence="10">
    <location>
        <begin position="25"/>
        <end position="396"/>
    </location>
</feature>
<evidence type="ECO:0000313" key="11">
    <source>
        <dbReference type="EMBL" id="RDC61678.1"/>
    </source>
</evidence>
<feature type="transmembrane region" description="Helical" evidence="8">
    <location>
        <begin position="378"/>
        <end position="397"/>
    </location>
</feature>
<dbReference type="Gene3D" id="3.40.50.12370">
    <property type="match status" value="1"/>
</dbReference>
<keyword evidence="5 8" id="KW-1133">Transmembrane helix</keyword>
<keyword evidence="2" id="KW-0813">Transport</keyword>
<feature type="transmembrane region" description="Helical" evidence="8">
    <location>
        <begin position="66"/>
        <end position="85"/>
    </location>
</feature>
<feature type="transmembrane region" description="Helical" evidence="8">
    <location>
        <begin position="97"/>
        <end position="119"/>
    </location>
</feature>
<evidence type="ECO:0000256" key="7">
    <source>
        <dbReference type="ARBA" id="ARBA00023136"/>
    </source>
</evidence>
<evidence type="ECO:0000256" key="1">
    <source>
        <dbReference type="ARBA" id="ARBA00004141"/>
    </source>
</evidence>
<dbReference type="InterPro" id="IPR006153">
    <property type="entry name" value="Cation/H_exchanger_TM"/>
</dbReference>
<evidence type="ECO:0000259" key="10">
    <source>
        <dbReference type="Pfam" id="PF00999"/>
    </source>
</evidence>
<feature type="transmembrane region" description="Helical" evidence="8">
    <location>
        <begin position="17"/>
        <end position="35"/>
    </location>
</feature>
<name>A0A369QHB5_9BACT</name>
<evidence type="ECO:0000313" key="12">
    <source>
        <dbReference type="Proteomes" id="UP000253919"/>
    </source>
</evidence>
<dbReference type="CDD" id="cd00293">
    <property type="entry name" value="USP-like"/>
    <property type="match status" value="1"/>
</dbReference>